<keyword evidence="21" id="KW-1185">Reference proteome</keyword>
<dbReference type="InterPro" id="IPR004837">
    <property type="entry name" value="NaCa_Exmemb"/>
</dbReference>
<dbReference type="PANTHER" id="PTHR10846">
    <property type="entry name" value="SODIUM/POTASSIUM/CALCIUM EXCHANGER"/>
    <property type="match status" value="1"/>
</dbReference>
<feature type="compositionally biased region" description="Basic and acidic residues" evidence="17">
    <location>
        <begin position="315"/>
        <end position="328"/>
    </location>
</feature>
<evidence type="ECO:0000256" key="9">
    <source>
        <dbReference type="ARBA" id="ARBA00022837"/>
    </source>
</evidence>
<comment type="caution">
    <text evidence="20">The sequence shown here is derived from an EMBL/GenBank/DDBJ whole genome shotgun (WGS) entry which is preliminary data.</text>
</comment>
<evidence type="ECO:0000256" key="18">
    <source>
        <dbReference type="SAM" id="Phobius"/>
    </source>
</evidence>
<dbReference type="NCBIfam" id="TIGR00367">
    <property type="entry name" value="calcium/sodium antiporter"/>
    <property type="match status" value="1"/>
</dbReference>
<dbReference type="OrthoDB" id="2127281at2759"/>
<dbReference type="GO" id="GO:0008273">
    <property type="term" value="F:calcium, potassium:sodium antiporter activity"/>
    <property type="evidence" value="ECO:0007669"/>
    <property type="project" value="TreeGrafter"/>
</dbReference>
<feature type="transmembrane region" description="Helical" evidence="18">
    <location>
        <begin position="440"/>
        <end position="462"/>
    </location>
</feature>
<keyword evidence="4" id="KW-0050">Antiport</keyword>
<keyword evidence="3" id="KW-0813">Transport</keyword>
<protein>
    <submittedName>
        <fullName evidence="20">Sodium/potassium/calcium exchanger 5</fullName>
    </submittedName>
</protein>
<dbReference type="GO" id="GO:0015293">
    <property type="term" value="F:symporter activity"/>
    <property type="evidence" value="ECO:0007669"/>
    <property type="project" value="UniProtKB-KW"/>
</dbReference>
<feature type="transmembrane region" description="Helical" evidence="18">
    <location>
        <begin position="405"/>
        <end position="428"/>
    </location>
</feature>
<evidence type="ECO:0000256" key="11">
    <source>
        <dbReference type="ARBA" id="ARBA00022958"/>
    </source>
</evidence>
<feature type="domain" description="Sodium/calcium exchanger membrane region" evidence="19">
    <location>
        <begin position="371"/>
        <end position="518"/>
    </location>
</feature>
<dbReference type="Gene3D" id="1.20.1420.30">
    <property type="entry name" value="NCX, central ion-binding region"/>
    <property type="match status" value="2"/>
</dbReference>
<keyword evidence="15 18" id="KW-0472">Membrane</keyword>
<dbReference type="GO" id="GO:0006874">
    <property type="term" value="P:intracellular calcium ion homeostasis"/>
    <property type="evidence" value="ECO:0007669"/>
    <property type="project" value="TreeGrafter"/>
</dbReference>
<organism evidence="20 21">
    <name type="scientific">Holothuria leucospilota</name>
    <name type="common">Black long sea cucumber</name>
    <name type="synonym">Mertensiothuria leucospilota</name>
    <dbReference type="NCBI Taxonomy" id="206669"/>
    <lineage>
        <taxon>Eukaryota</taxon>
        <taxon>Metazoa</taxon>
        <taxon>Echinodermata</taxon>
        <taxon>Eleutherozoa</taxon>
        <taxon>Echinozoa</taxon>
        <taxon>Holothuroidea</taxon>
        <taxon>Aspidochirotacea</taxon>
        <taxon>Aspidochirotida</taxon>
        <taxon>Holothuriidae</taxon>
        <taxon>Holothuria</taxon>
    </lineage>
</organism>
<evidence type="ECO:0000256" key="5">
    <source>
        <dbReference type="ARBA" id="ARBA00022538"/>
    </source>
</evidence>
<evidence type="ECO:0000256" key="4">
    <source>
        <dbReference type="ARBA" id="ARBA00022449"/>
    </source>
</evidence>
<keyword evidence="5" id="KW-0633">Potassium transport</keyword>
<feature type="transmembrane region" description="Helical" evidence="18">
    <location>
        <begin position="20"/>
        <end position="42"/>
    </location>
</feature>
<reference evidence="20" key="1">
    <citation type="submission" date="2021-10" db="EMBL/GenBank/DDBJ databases">
        <title>Tropical sea cucumber genome reveals ecological adaptation and Cuvierian tubules defense mechanism.</title>
        <authorList>
            <person name="Chen T."/>
        </authorList>
    </citation>
    <scope>NUCLEOTIDE SEQUENCE</scope>
    <source>
        <strain evidence="20">Nanhai2018</strain>
        <tissue evidence="20">Muscle</tissue>
    </source>
</reference>
<feature type="transmembrane region" description="Helical" evidence="18">
    <location>
        <begin position="100"/>
        <end position="122"/>
    </location>
</feature>
<evidence type="ECO:0000256" key="10">
    <source>
        <dbReference type="ARBA" id="ARBA00022847"/>
    </source>
</evidence>
<evidence type="ECO:0000259" key="19">
    <source>
        <dbReference type="Pfam" id="PF01699"/>
    </source>
</evidence>
<dbReference type="PANTHER" id="PTHR10846:SF73">
    <property type="entry name" value="SODIUM_CALCIUM EXCHANGER MEMBRANE REGION DOMAIN-CONTAINING PROTEIN"/>
    <property type="match status" value="1"/>
</dbReference>
<evidence type="ECO:0000256" key="14">
    <source>
        <dbReference type="ARBA" id="ARBA00023065"/>
    </source>
</evidence>
<evidence type="ECO:0000256" key="3">
    <source>
        <dbReference type="ARBA" id="ARBA00022448"/>
    </source>
</evidence>
<evidence type="ECO:0000256" key="2">
    <source>
        <dbReference type="ARBA" id="ARBA00005364"/>
    </source>
</evidence>
<dbReference type="Pfam" id="PF01699">
    <property type="entry name" value="Na_Ca_ex"/>
    <property type="match status" value="2"/>
</dbReference>
<keyword evidence="12 18" id="KW-1133">Transmembrane helix</keyword>
<evidence type="ECO:0000256" key="8">
    <source>
        <dbReference type="ARBA" id="ARBA00022729"/>
    </source>
</evidence>
<dbReference type="EMBL" id="JAIZAY010000014">
    <property type="protein sequence ID" value="KAJ8029487.1"/>
    <property type="molecule type" value="Genomic_DNA"/>
</dbReference>
<feature type="transmembrane region" description="Helical" evidence="18">
    <location>
        <begin position="474"/>
        <end position="493"/>
    </location>
</feature>
<keyword evidence="14" id="KW-0406">Ion transport</keyword>
<evidence type="ECO:0000256" key="7">
    <source>
        <dbReference type="ARBA" id="ARBA00022692"/>
    </source>
</evidence>
<dbReference type="AlphaFoldDB" id="A0A9Q1GYV8"/>
<dbReference type="GO" id="GO:0005262">
    <property type="term" value="F:calcium channel activity"/>
    <property type="evidence" value="ECO:0007669"/>
    <property type="project" value="TreeGrafter"/>
</dbReference>
<evidence type="ECO:0000256" key="6">
    <source>
        <dbReference type="ARBA" id="ARBA00022568"/>
    </source>
</evidence>
<keyword evidence="10" id="KW-0769">Symport</keyword>
<dbReference type="Proteomes" id="UP001152320">
    <property type="component" value="Chromosome 14"/>
</dbReference>
<feature type="transmembrane region" description="Helical" evidence="18">
    <location>
        <begin position="142"/>
        <end position="163"/>
    </location>
</feature>
<comment type="subcellular location">
    <subcellularLocation>
        <location evidence="1">Membrane</location>
        <topology evidence="1">Multi-pass membrane protein</topology>
    </subcellularLocation>
</comment>
<feature type="transmembrane region" description="Helical" evidence="18">
    <location>
        <begin position="232"/>
        <end position="251"/>
    </location>
</feature>
<feature type="transmembrane region" description="Helical" evidence="18">
    <location>
        <begin position="170"/>
        <end position="193"/>
    </location>
</feature>
<evidence type="ECO:0000313" key="20">
    <source>
        <dbReference type="EMBL" id="KAJ8029487.1"/>
    </source>
</evidence>
<evidence type="ECO:0000256" key="15">
    <source>
        <dbReference type="ARBA" id="ARBA00023136"/>
    </source>
</evidence>
<evidence type="ECO:0000256" key="16">
    <source>
        <dbReference type="ARBA" id="ARBA00023201"/>
    </source>
</evidence>
<keyword evidence="6" id="KW-0109">Calcium transport</keyword>
<evidence type="ECO:0000256" key="1">
    <source>
        <dbReference type="ARBA" id="ARBA00004141"/>
    </source>
</evidence>
<evidence type="ECO:0000256" key="13">
    <source>
        <dbReference type="ARBA" id="ARBA00023053"/>
    </source>
</evidence>
<feature type="transmembrane region" description="Helical" evidence="18">
    <location>
        <begin position="370"/>
        <end position="393"/>
    </location>
</feature>
<feature type="region of interest" description="Disordered" evidence="17">
    <location>
        <begin position="302"/>
        <end position="332"/>
    </location>
</feature>
<feature type="transmembrane region" description="Helical" evidence="18">
    <location>
        <begin position="338"/>
        <end position="358"/>
    </location>
</feature>
<evidence type="ECO:0000313" key="21">
    <source>
        <dbReference type="Proteomes" id="UP001152320"/>
    </source>
</evidence>
<keyword evidence="7 18" id="KW-0812">Transmembrane</keyword>
<dbReference type="InterPro" id="IPR004481">
    <property type="entry name" value="K/Na/Ca-exchanger"/>
</dbReference>
<feature type="transmembrane region" description="Helical" evidence="18">
    <location>
        <begin position="505"/>
        <end position="528"/>
    </location>
</feature>
<keyword evidence="9" id="KW-0106">Calcium</keyword>
<keyword evidence="11" id="KW-0630">Potassium</keyword>
<keyword evidence="13" id="KW-0915">Sodium</keyword>
<dbReference type="InterPro" id="IPR044880">
    <property type="entry name" value="NCX_ion-bd_dom_sf"/>
</dbReference>
<comment type="similarity">
    <text evidence="2">Belongs to the Ca(2+):cation antiporter (CaCA) (TC 2.A.19) family. SLC24A subfamily.</text>
</comment>
<dbReference type="GO" id="GO:0005886">
    <property type="term" value="C:plasma membrane"/>
    <property type="evidence" value="ECO:0007669"/>
    <property type="project" value="TreeGrafter"/>
</dbReference>
<sequence>MVTHGGPTLHMARRITSARIFCQTVLVSAGVLLVTILILLLSNNSQGGHRRRKDNSIDLRETFLPGDVAGSSNGTNCTRRGIESFPDGVFTNEQRQHGALILNFVVSAYMCGAIAYICSDYFVPSLEILCEKLNLQSDVAGATFMAAGSSAPEFFTAFIGTFISKDDTGVGAIVGSAAFNIFVITSLCCFFAGKSVYLTWWPFFRDVVVYLISVLLMSIFVLDGRVEWWEGLILALGYVGYIVLLSFNQYLSSNAERLLSHIKRKNKKNTDESNLTNPNGKIGYGTMKNEPDEVHDIKESSSLSIESGNHSMPCPRERRQSSRTDPPEKSVFSSPEGIVWKIIWVFGLPIIVLLFLTIPDCRRLGWQKRLYMVTFTMSTIWLALSAFVLYWMMTVIGYTLNIPDTVMGISVLAAGTSVPDTVASILVVRDGYGDMAISNIFGSNVFEVFVCLGFLWFIAAFINGPTEIASEAMAFTTVSLLLTVAFIVFIIYLNGWQLNFKTGIFCMTVYVCFLVVAILNELGILGIVEPPTYCKGPT</sequence>
<proteinExistence type="inferred from homology"/>
<feature type="domain" description="Sodium/calcium exchanger membrane region" evidence="19">
    <location>
        <begin position="106"/>
        <end position="245"/>
    </location>
</feature>
<keyword evidence="16" id="KW-0739">Sodium transport</keyword>
<name>A0A9Q1GYV8_HOLLE</name>
<evidence type="ECO:0000256" key="12">
    <source>
        <dbReference type="ARBA" id="ARBA00022989"/>
    </source>
</evidence>
<keyword evidence="8" id="KW-0732">Signal</keyword>
<feature type="transmembrane region" description="Helical" evidence="18">
    <location>
        <begin position="199"/>
        <end position="220"/>
    </location>
</feature>
<gene>
    <name evidence="20" type="ORF">HOLleu_28890</name>
</gene>
<evidence type="ECO:0000256" key="17">
    <source>
        <dbReference type="SAM" id="MobiDB-lite"/>
    </source>
</evidence>
<accession>A0A9Q1GYV8</accession>
<dbReference type="FunFam" id="1.20.1420.30:FF:000009">
    <property type="entry name" value="sodium/potassium/calcium exchanger 5 isoform X2"/>
    <property type="match status" value="1"/>
</dbReference>